<dbReference type="KEGG" id="scas:SACC_31490"/>
<dbReference type="EC" id="1.2.7.11" evidence="4"/>
<evidence type="ECO:0000256" key="3">
    <source>
        <dbReference type="ARBA" id="ARBA00011631"/>
    </source>
</evidence>
<dbReference type="Proteomes" id="UP001319921">
    <property type="component" value="Chromosome"/>
</dbReference>
<dbReference type="GO" id="GO:0019164">
    <property type="term" value="F:pyruvate synthase activity"/>
    <property type="evidence" value="ECO:0007669"/>
    <property type="project" value="UniProtKB-ARBA"/>
</dbReference>
<dbReference type="GO" id="GO:0050660">
    <property type="term" value="F:flavin adenine dinucleotide binding"/>
    <property type="evidence" value="ECO:0007669"/>
    <property type="project" value="TreeGrafter"/>
</dbReference>
<dbReference type="NCBIfam" id="NF006203">
    <property type="entry name" value="PRK08327.1"/>
    <property type="match status" value="1"/>
</dbReference>
<evidence type="ECO:0000313" key="10">
    <source>
        <dbReference type="Proteomes" id="UP001319921"/>
    </source>
</evidence>
<dbReference type="InterPro" id="IPR012001">
    <property type="entry name" value="Thiamin_PyroP_enz_TPP-bd_dom"/>
</dbReference>
<accession>A0AAQ4CWF1</accession>
<evidence type="ECO:0000256" key="6">
    <source>
        <dbReference type="ARBA" id="ARBA00048893"/>
    </source>
</evidence>
<dbReference type="GeneID" id="68867873"/>
<comment type="similarity">
    <text evidence="2">Belongs to the TPP enzyme family.</text>
</comment>
<dbReference type="CDD" id="cd07035">
    <property type="entry name" value="TPP_PYR_POX_like"/>
    <property type="match status" value="1"/>
</dbReference>
<dbReference type="Gene3D" id="3.40.50.970">
    <property type="match status" value="2"/>
</dbReference>
<dbReference type="InterPro" id="IPR011766">
    <property type="entry name" value="TPP_enzyme_TPP-bd"/>
</dbReference>
<protein>
    <recommendedName>
        <fullName evidence="4">2-oxoacid oxidoreductase (ferredoxin)</fullName>
        <ecNumber evidence="4">1.2.7.11</ecNumber>
    </recommendedName>
</protein>
<evidence type="ECO:0000256" key="2">
    <source>
        <dbReference type="ARBA" id="ARBA00007812"/>
    </source>
</evidence>
<name>A0AAQ4CWF1_9CREN</name>
<comment type="subunit">
    <text evidence="3">Heterodimer composed of an alpha and a beta subunit.</text>
</comment>
<dbReference type="PANTHER" id="PTHR18968">
    <property type="entry name" value="THIAMINE PYROPHOSPHATE ENZYMES"/>
    <property type="match status" value="1"/>
</dbReference>
<dbReference type="InterPro" id="IPR029061">
    <property type="entry name" value="THDP-binding"/>
</dbReference>
<keyword evidence="5" id="KW-0786">Thiamine pyrophosphate</keyword>
<dbReference type="GO" id="GO:0030976">
    <property type="term" value="F:thiamine pyrophosphate binding"/>
    <property type="evidence" value="ECO:0007669"/>
    <property type="project" value="InterPro"/>
</dbReference>
<dbReference type="GO" id="GO:0005948">
    <property type="term" value="C:acetolactate synthase complex"/>
    <property type="evidence" value="ECO:0007669"/>
    <property type="project" value="TreeGrafter"/>
</dbReference>
<dbReference type="GO" id="GO:0009097">
    <property type="term" value="P:isoleucine biosynthetic process"/>
    <property type="evidence" value="ECO:0007669"/>
    <property type="project" value="TreeGrafter"/>
</dbReference>
<dbReference type="Gene3D" id="3.40.50.1220">
    <property type="entry name" value="TPP-binding domain"/>
    <property type="match status" value="1"/>
</dbReference>
<keyword evidence="10" id="KW-1185">Reference proteome</keyword>
<dbReference type="PANTHER" id="PTHR18968:SF13">
    <property type="entry name" value="ACETOLACTATE SYNTHASE CATALYTIC SUBUNIT, MITOCHONDRIAL"/>
    <property type="match status" value="1"/>
</dbReference>
<gene>
    <name evidence="9" type="ORF">SACC_31490</name>
</gene>
<dbReference type="Pfam" id="PF02776">
    <property type="entry name" value="TPP_enzyme_N"/>
    <property type="match status" value="1"/>
</dbReference>
<feature type="domain" description="Thiamine pyrophosphate enzyme N-terminal TPP-binding" evidence="8">
    <location>
        <begin position="1"/>
        <end position="124"/>
    </location>
</feature>
<dbReference type="GO" id="GO:0018491">
    <property type="term" value="F:2-oxobutyrate synthase activity"/>
    <property type="evidence" value="ECO:0007669"/>
    <property type="project" value="UniProtKB-ARBA"/>
</dbReference>
<evidence type="ECO:0000256" key="4">
    <source>
        <dbReference type="ARBA" id="ARBA00012691"/>
    </source>
</evidence>
<dbReference type="InterPro" id="IPR045229">
    <property type="entry name" value="TPP_enz"/>
</dbReference>
<dbReference type="SUPFAM" id="SSF52467">
    <property type="entry name" value="DHS-like NAD/FAD-binding domain"/>
    <property type="match status" value="1"/>
</dbReference>
<comment type="catalytic activity">
    <reaction evidence="6">
        <text>a 2-oxocarboxylate + 2 oxidized [2Fe-2S]-[ferredoxin] + CoA = an acyl-CoA + 2 reduced [2Fe-2S]-[ferredoxin] + CO2 + H(+)</text>
        <dbReference type="Rhea" id="RHEA:42316"/>
        <dbReference type="Rhea" id="RHEA-COMP:10000"/>
        <dbReference type="Rhea" id="RHEA-COMP:10001"/>
        <dbReference type="ChEBI" id="CHEBI:15378"/>
        <dbReference type="ChEBI" id="CHEBI:16526"/>
        <dbReference type="ChEBI" id="CHEBI:33737"/>
        <dbReference type="ChEBI" id="CHEBI:33738"/>
        <dbReference type="ChEBI" id="CHEBI:35179"/>
        <dbReference type="ChEBI" id="CHEBI:57287"/>
        <dbReference type="ChEBI" id="CHEBI:58342"/>
        <dbReference type="EC" id="1.2.7.11"/>
    </reaction>
</comment>
<evidence type="ECO:0000256" key="1">
    <source>
        <dbReference type="ARBA" id="ARBA00003908"/>
    </source>
</evidence>
<dbReference type="AlphaFoldDB" id="A0AAQ4CWF1"/>
<reference evidence="9 10" key="1">
    <citation type="journal article" date="2022" name="Microbiol. Resour. Announc.">
        <title>Complete Genome Sequence of the Hyperthermophilic and Acidophilic Archaeon Saccharolobus caldissimus Strain HS-3T.</title>
        <authorList>
            <person name="Sakai H.D."/>
            <person name="Kurosawa N."/>
        </authorList>
    </citation>
    <scope>NUCLEOTIDE SEQUENCE [LARGE SCALE GENOMIC DNA]</scope>
    <source>
        <strain evidence="9 10">JCM32116</strain>
    </source>
</reference>
<dbReference type="RefSeq" id="WP_229570821.1">
    <property type="nucleotide sequence ID" value="NZ_AP025226.1"/>
</dbReference>
<dbReference type="CDD" id="cd02002">
    <property type="entry name" value="TPP_BFDC"/>
    <property type="match status" value="1"/>
</dbReference>
<proteinExistence type="inferred from homology"/>
<dbReference type="SUPFAM" id="SSF52518">
    <property type="entry name" value="Thiamin diphosphate-binding fold (THDP-binding)"/>
    <property type="match status" value="2"/>
</dbReference>
<dbReference type="GO" id="GO:0003984">
    <property type="term" value="F:acetolactate synthase activity"/>
    <property type="evidence" value="ECO:0007669"/>
    <property type="project" value="TreeGrafter"/>
</dbReference>
<evidence type="ECO:0000313" key="9">
    <source>
        <dbReference type="EMBL" id="BDC00133.1"/>
    </source>
</evidence>
<organism evidence="9 10">
    <name type="scientific">Saccharolobus caldissimus</name>
    <dbReference type="NCBI Taxonomy" id="1702097"/>
    <lineage>
        <taxon>Archaea</taxon>
        <taxon>Thermoproteota</taxon>
        <taxon>Thermoprotei</taxon>
        <taxon>Sulfolobales</taxon>
        <taxon>Sulfolobaceae</taxon>
        <taxon>Saccharolobus</taxon>
    </lineage>
</organism>
<dbReference type="GO" id="GO:0009099">
    <property type="term" value="P:L-valine biosynthetic process"/>
    <property type="evidence" value="ECO:0007669"/>
    <property type="project" value="TreeGrafter"/>
</dbReference>
<dbReference type="Pfam" id="PF02775">
    <property type="entry name" value="TPP_enzyme_C"/>
    <property type="match status" value="1"/>
</dbReference>
<dbReference type="GO" id="GO:0047553">
    <property type="term" value="F:2-oxoglutarate synthase activity"/>
    <property type="evidence" value="ECO:0007669"/>
    <property type="project" value="UniProtKB-ARBA"/>
</dbReference>
<sequence length="536" mass="60648">MYGGKAILSLLKENGVDKIFIVSGTDYPSFIEAKVEDPNLPDLEVVPHEITAISAAIGYSLGGKIGVVAVHTTPGTANALGGIMSSFTSRIPLLVIAGRSPYTERGSNASRNLRIHWTQEVRDQGELVRQYVKYDFEIRRADQIPATIARAFQIMLSEPRGPVYIILPREVSVEEVSNLKRIPMDYYEPAPPLEKLTKAREMLEKADRPVIITWRAGRRRSWFDALRNFADRYNIPVLNYAGEVLNYPSNGNMALDRFDLRSADMLLVVEAEVPYFPKRVDLDVPVIKVDVEPSYSYIPYYGFRCDLCIQSTPDNFFNSISIRPKDGSEVKELRAKQIEEKRAEVKRLMDRRPIHPKYLSYEVGKIASSYNLTIFNEYQFNPRYAELNEFGSYYSDLSIGYLGFALGASVGYRIATGRDVIVTTGDGSFIFGVPEAFYYIAHKYPVMVVIYDNGGWLASAEAVDEVFPEGLAKVKKYYPGAEFSRFEIGKTVEAFHGYYELVEDPHEVEPALIRGLEKVRKENRIAVIQVIVDKVR</sequence>
<evidence type="ECO:0000259" key="8">
    <source>
        <dbReference type="Pfam" id="PF02776"/>
    </source>
</evidence>
<comment type="function">
    <text evidence="1">Catalyzes the coenzyme A-dependent oxidative decarboxylation of different 2-oxoacids such as 2-oxoglutarate, pyruvate and 2-oxobutyrate to form their CoA derivatives.</text>
</comment>
<dbReference type="InterPro" id="IPR029035">
    <property type="entry name" value="DHS-like_NAD/FAD-binding_dom"/>
</dbReference>
<dbReference type="EMBL" id="AP025226">
    <property type="protein sequence ID" value="BDC00133.1"/>
    <property type="molecule type" value="Genomic_DNA"/>
</dbReference>
<evidence type="ECO:0000259" key="7">
    <source>
        <dbReference type="Pfam" id="PF02775"/>
    </source>
</evidence>
<evidence type="ECO:0000256" key="5">
    <source>
        <dbReference type="ARBA" id="ARBA00023052"/>
    </source>
</evidence>
<feature type="domain" description="Thiamine pyrophosphate enzyme TPP-binding" evidence="7">
    <location>
        <begin position="383"/>
        <end position="530"/>
    </location>
</feature>